<dbReference type="RefSeq" id="WP_378476483.1">
    <property type="nucleotide sequence ID" value="NZ_JBHUIW010000003.1"/>
</dbReference>
<dbReference type="EMBL" id="JBHUIW010000003">
    <property type="protein sequence ID" value="MFD2181291.1"/>
    <property type="molecule type" value="Genomic_DNA"/>
</dbReference>
<evidence type="ECO:0000313" key="2">
    <source>
        <dbReference type="Proteomes" id="UP001597314"/>
    </source>
</evidence>
<gene>
    <name evidence="1" type="ORF">ACFSOX_03935</name>
</gene>
<protein>
    <recommendedName>
        <fullName evidence="3">Motility protein</fullName>
    </recommendedName>
</protein>
<keyword evidence="2" id="KW-1185">Reference proteome</keyword>
<organism evidence="1 2">
    <name type="scientific">Rhodoplanes azumiensis</name>
    <dbReference type="NCBI Taxonomy" id="1897628"/>
    <lineage>
        <taxon>Bacteria</taxon>
        <taxon>Pseudomonadati</taxon>
        <taxon>Pseudomonadota</taxon>
        <taxon>Alphaproteobacteria</taxon>
        <taxon>Hyphomicrobiales</taxon>
        <taxon>Nitrobacteraceae</taxon>
        <taxon>Rhodoplanes</taxon>
    </lineage>
</organism>
<sequence length="66" mass="6678">MNTTAVAGAAVGAQAGETQIAMTAKMMKVNAQQEKDIADMVQAAADNGERLANVAAGVGRALDIFV</sequence>
<proteinExistence type="predicted"/>
<name>A0ABW5AF78_9BRAD</name>
<evidence type="ECO:0000313" key="1">
    <source>
        <dbReference type="EMBL" id="MFD2181291.1"/>
    </source>
</evidence>
<comment type="caution">
    <text evidence="1">The sequence shown here is derived from an EMBL/GenBank/DDBJ whole genome shotgun (WGS) entry which is preliminary data.</text>
</comment>
<dbReference type="Proteomes" id="UP001597314">
    <property type="component" value="Unassembled WGS sequence"/>
</dbReference>
<accession>A0ABW5AF78</accession>
<evidence type="ECO:0008006" key="3">
    <source>
        <dbReference type="Google" id="ProtNLM"/>
    </source>
</evidence>
<reference evidence="2" key="1">
    <citation type="journal article" date="2019" name="Int. J. Syst. Evol. Microbiol.">
        <title>The Global Catalogue of Microorganisms (GCM) 10K type strain sequencing project: providing services to taxonomists for standard genome sequencing and annotation.</title>
        <authorList>
            <consortium name="The Broad Institute Genomics Platform"/>
            <consortium name="The Broad Institute Genome Sequencing Center for Infectious Disease"/>
            <person name="Wu L."/>
            <person name="Ma J."/>
        </authorList>
    </citation>
    <scope>NUCLEOTIDE SEQUENCE [LARGE SCALE GENOMIC DNA]</scope>
    <source>
        <strain evidence="2">CGMCC 1.6774</strain>
    </source>
</reference>